<evidence type="ECO:0000313" key="1">
    <source>
        <dbReference type="EMBL" id="TAI48469.1"/>
    </source>
</evidence>
<dbReference type="AlphaFoldDB" id="A0A4Q8QJ38"/>
<evidence type="ECO:0000313" key="2">
    <source>
        <dbReference type="Proteomes" id="UP000291981"/>
    </source>
</evidence>
<protein>
    <submittedName>
        <fullName evidence="1">Uncharacterized protein</fullName>
    </submittedName>
</protein>
<dbReference type="Proteomes" id="UP000291981">
    <property type="component" value="Unassembled WGS sequence"/>
</dbReference>
<proteinExistence type="predicted"/>
<reference evidence="1 2" key="1">
    <citation type="submission" date="2019-02" db="EMBL/GenBank/DDBJ databases">
        <title>Draft genome sequence of Muricauda sp. 176CP4-71.</title>
        <authorList>
            <person name="Park J.-S."/>
        </authorList>
    </citation>
    <scope>NUCLEOTIDE SEQUENCE [LARGE SCALE GENOMIC DNA]</scope>
    <source>
        <strain evidence="1 2">176CP4-71</strain>
    </source>
</reference>
<accession>A0A4Q8QJ38</accession>
<keyword evidence="2" id="KW-1185">Reference proteome</keyword>
<name>A0A4Q8QJ38_9FLAO</name>
<organism evidence="1 2">
    <name type="scientific">Flagellimonas allohymeniacidonis</name>
    <dbReference type="NCBI Taxonomy" id="2517819"/>
    <lineage>
        <taxon>Bacteria</taxon>
        <taxon>Pseudomonadati</taxon>
        <taxon>Bacteroidota</taxon>
        <taxon>Flavobacteriia</taxon>
        <taxon>Flavobacteriales</taxon>
        <taxon>Flavobacteriaceae</taxon>
        <taxon>Flagellimonas</taxon>
    </lineage>
</organism>
<dbReference type="OrthoDB" id="1453290at2"/>
<sequence length="271" mass="32363">MEFVLDKDFKVSFEDWKQNRIDKEFLQIDKNGNKVRVYDLFSQFIISEKLNKLEKSERLFFYDKFYEGYNYGKGEGYVKALKEIDPLVSTNPAERENQVTELLRISTKSNSEYHLKLNSERILYRGYYNGLIQRCKMESTLFHNTTKENLLKQQNQLIPKISIKEVFDFFEILTKSTNKEGIPYLTEEQLIIFIQGTFIKRNPVKQKFNGAPDNKKDVRSVFYRFYKNSTIKESKQAGLRQKYYDILDKSFFGFNETDWKEFNKQNSNIKA</sequence>
<gene>
    <name evidence="1" type="ORF">EW142_01300</name>
</gene>
<dbReference type="RefSeq" id="WP_130608548.1">
    <property type="nucleotide sequence ID" value="NZ_SGIU01000001.1"/>
</dbReference>
<comment type="caution">
    <text evidence="1">The sequence shown here is derived from an EMBL/GenBank/DDBJ whole genome shotgun (WGS) entry which is preliminary data.</text>
</comment>
<dbReference type="EMBL" id="SGIU01000001">
    <property type="protein sequence ID" value="TAI48469.1"/>
    <property type="molecule type" value="Genomic_DNA"/>
</dbReference>